<accession>A0AAN6NUT9</accession>
<feature type="compositionally biased region" description="Low complexity" evidence="1">
    <location>
        <begin position="108"/>
        <end position="121"/>
    </location>
</feature>
<gene>
    <name evidence="2" type="ORF">QBC32DRAFT_390479</name>
</gene>
<sequence length="721" mass="77291">MSSPREPIGLPGSPGTNDSNTMDTNAIDAPTPSRAPTPAPWVSLPVLSLPCRLHRHRHRHRPPLPLTTQEQDEIFNRASSSSSELSQRVLLLTQPREGNTVGGAPQESLLLPTTTSSTGRSPGRHILHQARPTTNPASPTASPARPADETSSGTSTNIIIPNIQHRNLENYLFCSDGDILNLDAQYRGMNAHRNSESRSSSAIINGDVQDKKDLCIGSNANNEEDDGDDDDELLILPTPAPKLKHSYGSTITGQGQAVVSRTWKEVWESKGRRRGVGGGATGHGNTKTKTTEREEGYGGGGDGDESEDSSDGGAVLLPKVMPLNQDSDDSDDGPGDGGAPLFTASSEKDRLGTECWGEDDWDKILNGPDLNPSTQEVGKHKHHHQIRHGHRANSNTKADAAQLSSTRHRRPGSLLPSFRSGQTEVDADASPEYFSTTFRFKRAEARLRVLSRIPPSNPPDTIDHSKDDGQQAKQPGPLRHQSPGGLSISNADHLPVASNIRQQHSHNHEPRIKSLQFPRPIPTLPITRSSSSSRAGLAQPSEILPPSASQPYELLGSRAILAAIIIITGDATTTGDTTTGDTATGGTTQTTGTPTIETPTTGTCTTTITGNSIPSSSTPETLSSSSQLGPFPLPASTLAVLASSQASFERLTTPKFHPASRNRHDVQIQAGPPSKWTDINLGSGPKEKKTKKTKEEEEDDDDKEDGWEMVKNPADKYREGV</sequence>
<reference evidence="2" key="1">
    <citation type="journal article" date="2023" name="Mol. Phylogenet. Evol.">
        <title>Genome-scale phylogeny and comparative genomics of the fungal order Sordariales.</title>
        <authorList>
            <person name="Hensen N."/>
            <person name="Bonometti L."/>
            <person name="Westerberg I."/>
            <person name="Brannstrom I.O."/>
            <person name="Guillou S."/>
            <person name="Cros-Aarteil S."/>
            <person name="Calhoun S."/>
            <person name="Haridas S."/>
            <person name="Kuo A."/>
            <person name="Mondo S."/>
            <person name="Pangilinan J."/>
            <person name="Riley R."/>
            <person name="LaButti K."/>
            <person name="Andreopoulos B."/>
            <person name="Lipzen A."/>
            <person name="Chen C."/>
            <person name="Yan M."/>
            <person name="Daum C."/>
            <person name="Ng V."/>
            <person name="Clum A."/>
            <person name="Steindorff A."/>
            <person name="Ohm R.A."/>
            <person name="Martin F."/>
            <person name="Silar P."/>
            <person name="Natvig D.O."/>
            <person name="Lalanne C."/>
            <person name="Gautier V."/>
            <person name="Ament-Velasquez S.L."/>
            <person name="Kruys A."/>
            <person name="Hutchinson M.I."/>
            <person name="Powell A.J."/>
            <person name="Barry K."/>
            <person name="Miller A.N."/>
            <person name="Grigoriev I.V."/>
            <person name="Debuchy R."/>
            <person name="Gladieux P."/>
            <person name="Hiltunen Thoren M."/>
            <person name="Johannesson H."/>
        </authorList>
    </citation>
    <scope>NUCLEOTIDE SEQUENCE</scope>
    <source>
        <strain evidence="2">CBS 626.80</strain>
    </source>
</reference>
<organism evidence="2 3">
    <name type="scientific">Pseudoneurospora amorphoporcata</name>
    <dbReference type="NCBI Taxonomy" id="241081"/>
    <lineage>
        <taxon>Eukaryota</taxon>
        <taxon>Fungi</taxon>
        <taxon>Dikarya</taxon>
        <taxon>Ascomycota</taxon>
        <taxon>Pezizomycotina</taxon>
        <taxon>Sordariomycetes</taxon>
        <taxon>Sordariomycetidae</taxon>
        <taxon>Sordariales</taxon>
        <taxon>Sordariaceae</taxon>
        <taxon>Pseudoneurospora</taxon>
    </lineage>
</organism>
<comment type="caution">
    <text evidence="2">The sequence shown here is derived from an EMBL/GenBank/DDBJ whole genome shotgun (WGS) entry which is preliminary data.</text>
</comment>
<feature type="compositionally biased region" description="Acidic residues" evidence="1">
    <location>
        <begin position="222"/>
        <end position="233"/>
    </location>
</feature>
<feature type="region of interest" description="Disordered" evidence="1">
    <location>
        <begin position="368"/>
        <end position="426"/>
    </location>
</feature>
<name>A0AAN6NUT9_9PEZI</name>
<evidence type="ECO:0000313" key="3">
    <source>
        <dbReference type="Proteomes" id="UP001303222"/>
    </source>
</evidence>
<protein>
    <submittedName>
        <fullName evidence="2">Uncharacterized protein</fullName>
    </submittedName>
</protein>
<reference evidence="2" key="2">
    <citation type="submission" date="2023-06" db="EMBL/GenBank/DDBJ databases">
        <authorList>
            <consortium name="Lawrence Berkeley National Laboratory"/>
            <person name="Mondo S.J."/>
            <person name="Hensen N."/>
            <person name="Bonometti L."/>
            <person name="Westerberg I."/>
            <person name="Brannstrom I.O."/>
            <person name="Guillou S."/>
            <person name="Cros-Aarteil S."/>
            <person name="Calhoun S."/>
            <person name="Haridas S."/>
            <person name="Kuo A."/>
            <person name="Pangilinan J."/>
            <person name="Riley R."/>
            <person name="Labutti K."/>
            <person name="Andreopoulos B."/>
            <person name="Lipzen A."/>
            <person name="Chen C."/>
            <person name="Yanf M."/>
            <person name="Daum C."/>
            <person name="Ng V."/>
            <person name="Clum A."/>
            <person name="Steindorff A."/>
            <person name="Ohm R."/>
            <person name="Martin F."/>
            <person name="Silar P."/>
            <person name="Natvig D."/>
            <person name="Lalanne C."/>
            <person name="Gautier V."/>
            <person name="Ament-Velasquez S.L."/>
            <person name="Kruys A."/>
            <person name="Hutchinson M.I."/>
            <person name="Powell A.J."/>
            <person name="Barry K."/>
            <person name="Miller A.N."/>
            <person name="Grigoriev I.V."/>
            <person name="Debuchy R."/>
            <person name="Gladieux P."/>
            <person name="Thoren M.H."/>
            <person name="Johannesson H."/>
        </authorList>
    </citation>
    <scope>NUCLEOTIDE SEQUENCE</scope>
    <source>
        <strain evidence="2">CBS 626.80</strain>
    </source>
</reference>
<feature type="region of interest" description="Disordered" evidence="1">
    <location>
        <begin position="214"/>
        <end position="350"/>
    </location>
</feature>
<feature type="region of interest" description="Disordered" evidence="1">
    <location>
        <begin position="1"/>
        <end position="42"/>
    </location>
</feature>
<dbReference type="EMBL" id="MU859127">
    <property type="protein sequence ID" value="KAK3952276.1"/>
    <property type="molecule type" value="Genomic_DNA"/>
</dbReference>
<proteinExistence type="predicted"/>
<dbReference type="AlphaFoldDB" id="A0AAN6NUT9"/>
<keyword evidence="3" id="KW-1185">Reference proteome</keyword>
<feature type="compositionally biased region" description="Basic residues" evidence="1">
    <location>
        <begin position="379"/>
        <end position="391"/>
    </location>
</feature>
<feature type="compositionally biased region" description="Polar residues" evidence="1">
    <location>
        <begin position="392"/>
        <end position="405"/>
    </location>
</feature>
<evidence type="ECO:0000256" key="1">
    <source>
        <dbReference type="SAM" id="MobiDB-lite"/>
    </source>
</evidence>
<feature type="region of interest" description="Disordered" evidence="1">
    <location>
        <begin position="653"/>
        <end position="721"/>
    </location>
</feature>
<feature type="compositionally biased region" description="Acidic residues" evidence="1">
    <location>
        <begin position="696"/>
        <end position="707"/>
    </location>
</feature>
<feature type="compositionally biased region" description="Low complexity" evidence="1">
    <location>
        <begin position="572"/>
        <end position="626"/>
    </location>
</feature>
<feature type="region of interest" description="Disordered" evidence="1">
    <location>
        <begin position="572"/>
        <end position="629"/>
    </location>
</feature>
<feature type="compositionally biased region" description="Low complexity" evidence="1">
    <location>
        <begin position="130"/>
        <end position="145"/>
    </location>
</feature>
<feature type="region of interest" description="Disordered" evidence="1">
    <location>
        <begin position="449"/>
        <end position="546"/>
    </location>
</feature>
<dbReference type="Proteomes" id="UP001303222">
    <property type="component" value="Unassembled WGS sequence"/>
</dbReference>
<evidence type="ECO:0000313" key="2">
    <source>
        <dbReference type="EMBL" id="KAK3952276.1"/>
    </source>
</evidence>
<feature type="compositionally biased region" description="Basic and acidic residues" evidence="1">
    <location>
        <begin position="461"/>
        <end position="470"/>
    </location>
</feature>
<feature type="compositionally biased region" description="Polar residues" evidence="1">
    <location>
        <begin position="247"/>
        <end position="259"/>
    </location>
</feature>
<feature type="region of interest" description="Disordered" evidence="1">
    <location>
        <begin position="97"/>
        <end position="157"/>
    </location>
</feature>
<feature type="compositionally biased region" description="Polar residues" evidence="1">
    <location>
        <begin position="14"/>
        <end position="24"/>
    </location>
</feature>